<dbReference type="EMBL" id="REGN01009784">
    <property type="protein sequence ID" value="RNA00367.1"/>
    <property type="molecule type" value="Genomic_DNA"/>
</dbReference>
<sequence length="107" mass="12154">MFQRAARDNRFARGPVELFSQIVVSDAQAIVLIRIEHLFVPLTIVGSFECEYLARKGRAVVHIHKVKLMDQSIKSLSQKISQAFLIKAKPDYQTFVQLCSTADLSYL</sequence>
<dbReference type="Proteomes" id="UP000276133">
    <property type="component" value="Unassembled WGS sequence"/>
</dbReference>
<organism evidence="1 2">
    <name type="scientific">Brachionus plicatilis</name>
    <name type="common">Marine rotifer</name>
    <name type="synonym">Brachionus muelleri</name>
    <dbReference type="NCBI Taxonomy" id="10195"/>
    <lineage>
        <taxon>Eukaryota</taxon>
        <taxon>Metazoa</taxon>
        <taxon>Spiralia</taxon>
        <taxon>Gnathifera</taxon>
        <taxon>Rotifera</taxon>
        <taxon>Eurotatoria</taxon>
        <taxon>Monogononta</taxon>
        <taxon>Pseudotrocha</taxon>
        <taxon>Ploima</taxon>
        <taxon>Brachionidae</taxon>
        <taxon>Brachionus</taxon>
    </lineage>
</organism>
<evidence type="ECO:0000313" key="2">
    <source>
        <dbReference type="Proteomes" id="UP000276133"/>
    </source>
</evidence>
<name>A0A3M7PMM3_BRAPC</name>
<evidence type="ECO:0000313" key="1">
    <source>
        <dbReference type="EMBL" id="RNA00367.1"/>
    </source>
</evidence>
<keyword evidence="2" id="KW-1185">Reference proteome</keyword>
<proteinExistence type="predicted"/>
<accession>A0A3M7PMM3</accession>
<dbReference type="AlphaFoldDB" id="A0A3M7PMM3"/>
<comment type="caution">
    <text evidence="1">The sequence shown here is derived from an EMBL/GenBank/DDBJ whole genome shotgun (WGS) entry which is preliminary data.</text>
</comment>
<reference evidence="1 2" key="1">
    <citation type="journal article" date="2018" name="Sci. Rep.">
        <title>Genomic signatures of local adaptation to the degree of environmental predictability in rotifers.</title>
        <authorList>
            <person name="Franch-Gras L."/>
            <person name="Hahn C."/>
            <person name="Garcia-Roger E.M."/>
            <person name="Carmona M.J."/>
            <person name="Serra M."/>
            <person name="Gomez A."/>
        </authorList>
    </citation>
    <scope>NUCLEOTIDE SEQUENCE [LARGE SCALE GENOMIC DNA]</scope>
    <source>
        <strain evidence="1">HYR1</strain>
    </source>
</reference>
<protein>
    <submittedName>
        <fullName evidence="1">Uncharacterized protein</fullName>
    </submittedName>
</protein>
<gene>
    <name evidence="1" type="ORF">BpHYR1_029202</name>
</gene>